<evidence type="ECO:0000256" key="4">
    <source>
        <dbReference type="ARBA" id="ARBA00010561"/>
    </source>
</evidence>
<comment type="function">
    <text evidence="14 19">Joins adenosylcobinamide-GDP and alpha-ribazole to generate adenosylcobalamin (Ado-cobalamin). Also synthesizes adenosylcobalamin 5'-phosphate from adenosylcobinamide-GDP and alpha-ribazole 5'-phosphate.</text>
</comment>
<protein>
    <recommendedName>
        <fullName evidence="6 19">Adenosylcobinamide-GDP ribazoletransferase</fullName>
        <ecNumber evidence="5 19">2.7.8.26</ecNumber>
    </recommendedName>
    <alternativeName>
        <fullName evidence="16 19">Cobalamin synthase</fullName>
    </alternativeName>
    <alternativeName>
        <fullName evidence="15 19">Cobalamin-5'-phosphate synthase</fullName>
    </alternativeName>
</protein>
<feature type="transmembrane region" description="Helical" evidence="19">
    <location>
        <begin position="249"/>
        <end position="266"/>
    </location>
</feature>
<keyword evidence="7 19" id="KW-1003">Cell membrane</keyword>
<proteinExistence type="inferred from homology"/>
<comment type="similarity">
    <text evidence="4 19">Belongs to the CobS family.</text>
</comment>
<keyword evidence="10 19" id="KW-0812">Transmembrane</keyword>
<comment type="catalytic activity">
    <reaction evidence="18 19">
        <text>alpha-ribazole 5'-phosphate + adenosylcob(III)inamide-GDP = adenosylcob(III)alamin 5'-phosphate + GMP + H(+)</text>
        <dbReference type="Rhea" id="RHEA:23560"/>
        <dbReference type="ChEBI" id="CHEBI:15378"/>
        <dbReference type="ChEBI" id="CHEBI:57918"/>
        <dbReference type="ChEBI" id="CHEBI:58115"/>
        <dbReference type="ChEBI" id="CHEBI:60487"/>
        <dbReference type="ChEBI" id="CHEBI:60493"/>
        <dbReference type="EC" id="2.7.8.26"/>
    </reaction>
</comment>
<evidence type="ECO:0000256" key="5">
    <source>
        <dbReference type="ARBA" id="ARBA00013200"/>
    </source>
</evidence>
<feature type="transmembrane region" description="Helical" evidence="19">
    <location>
        <begin position="181"/>
        <end position="205"/>
    </location>
</feature>
<keyword evidence="12 19" id="KW-1133">Transmembrane helix</keyword>
<evidence type="ECO:0000256" key="10">
    <source>
        <dbReference type="ARBA" id="ARBA00022692"/>
    </source>
</evidence>
<dbReference type="KEGG" id="eaj:Q3M24_11655"/>
<feature type="transmembrane region" description="Helical" evidence="19">
    <location>
        <begin position="149"/>
        <end position="169"/>
    </location>
</feature>
<dbReference type="EC" id="2.7.8.26" evidence="5 19"/>
<gene>
    <name evidence="19 21" type="primary">cobS</name>
    <name evidence="21" type="ORF">Q3M24_11655</name>
</gene>
<feature type="transmembrane region" description="Helical" evidence="19">
    <location>
        <begin position="46"/>
        <end position="70"/>
    </location>
</feature>
<dbReference type="GO" id="GO:0008818">
    <property type="term" value="F:cobalamin 5'-phosphate synthase activity"/>
    <property type="evidence" value="ECO:0007669"/>
    <property type="project" value="UniProtKB-UniRule"/>
</dbReference>
<reference evidence="21" key="2">
    <citation type="submission" date="2024-06" db="EMBL/GenBank/DDBJ databases">
        <authorList>
            <person name="Plum-Jensen L.E."/>
            <person name="Schramm A."/>
            <person name="Marshall I.P.G."/>
        </authorList>
    </citation>
    <scope>NUCLEOTIDE SEQUENCE</scope>
    <source>
        <strain evidence="21">Rat1</strain>
    </source>
</reference>
<evidence type="ECO:0000256" key="3">
    <source>
        <dbReference type="ARBA" id="ARBA00004663"/>
    </source>
</evidence>
<dbReference type="NCBIfam" id="TIGR00317">
    <property type="entry name" value="cobS"/>
    <property type="match status" value="1"/>
</dbReference>
<evidence type="ECO:0000256" key="14">
    <source>
        <dbReference type="ARBA" id="ARBA00025228"/>
    </source>
</evidence>
<evidence type="ECO:0000256" key="6">
    <source>
        <dbReference type="ARBA" id="ARBA00015850"/>
    </source>
</evidence>
<evidence type="ECO:0000256" key="16">
    <source>
        <dbReference type="ARBA" id="ARBA00032853"/>
    </source>
</evidence>
<dbReference type="AlphaFoldDB" id="A0AAU8M223"/>
<evidence type="ECO:0000256" key="11">
    <source>
        <dbReference type="ARBA" id="ARBA00022842"/>
    </source>
</evidence>
<organism evidence="21">
    <name type="scientific">Candidatus Electrothrix aestuarii</name>
    <dbReference type="NCBI Taxonomy" id="3062594"/>
    <lineage>
        <taxon>Bacteria</taxon>
        <taxon>Pseudomonadati</taxon>
        <taxon>Thermodesulfobacteriota</taxon>
        <taxon>Desulfobulbia</taxon>
        <taxon>Desulfobulbales</taxon>
        <taxon>Desulfobulbaceae</taxon>
        <taxon>Candidatus Electrothrix</taxon>
    </lineage>
</organism>
<dbReference type="InterPro" id="IPR003805">
    <property type="entry name" value="CobS"/>
</dbReference>
<comment type="subcellular location">
    <subcellularLocation>
        <location evidence="2 19">Cell membrane</location>
        <topology evidence="2 19">Multi-pass membrane protein</topology>
    </subcellularLocation>
</comment>
<feature type="transmembrane region" description="Helical" evidence="19">
    <location>
        <begin position="108"/>
        <end position="128"/>
    </location>
</feature>
<evidence type="ECO:0000256" key="12">
    <source>
        <dbReference type="ARBA" id="ARBA00022989"/>
    </source>
</evidence>
<keyword evidence="13 19" id="KW-0472">Membrane</keyword>
<evidence type="ECO:0000256" key="18">
    <source>
        <dbReference type="ARBA" id="ARBA00049504"/>
    </source>
</evidence>
<evidence type="ECO:0000256" key="2">
    <source>
        <dbReference type="ARBA" id="ARBA00004651"/>
    </source>
</evidence>
<keyword evidence="11 19" id="KW-0460">Magnesium</keyword>
<evidence type="ECO:0000256" key="1">
    <source>
        <dbReference type="ARBA" id="ARBA00001946"/>
    </source>
</evidence>
<dbReference type="GO" id="GO:0005886">
    <property type="term" value="C:plasma membrane"/>
    <property type="evidence" value="ECO:0007669"/>
    <property type="project" value="UniProtKB-SubCell"/>
</dbReference>
<evidence type="ECO:0000256" key="9">
    <source>
        <dbReference type="ARBA" id="ARBA00022679"/>
    </source>
</evidence>
<feature type="compositionally biased region" description="Basic residues" evidence="20">
    <location>
        <begin position="9"/>
        <end position="22"/>
    </location>
</feature>
<feature type="transmembrane region" description="Helical" evidence="19">
    <location>
        <begin position="278"/>
        <end position="298"/>
    </location>
</feature>
<dbReference type="PANTHER" id="PTHR34148:SF1">
    <property type="entry name" value="ADENOSYLCOBINAMIDE-GDP RIBAZOLETRANSFERASE"/>
    <property type="match status" value="1"/>
</dbReference>
<comment type="cofactor">
    <cofactor evidence="1 19">
        <name>Mg(2+)</name>
        <dbReference type="ChEBI" id="CHEBI:18420"/>
    </cofactor>
</comment>
<evidence type="ECO:0000256" key="20">
    <source>
        <dbReference type="SAM" id="MobiDB-lite"/>
    </source>
</evidence>
<reference evidence="21" key="1">
    <citation type="journal article" date="2024" name="Syst. Appl. Microbiol.">
        <title>First single-strain enrichments of Electrothrix cable bacteria, description of E. aestuarii sp. nov. and E. rattekaaiensis sp. nov., and proposal of a cable bacteria taxonomy following the rules of the SeqCode.</title>
        <authorList>
            <person name="Plum-Jensen L.E."/>
            <person name="Schramm A."/>
            <person name="Marshall I.P.G."/>
        </authorList>
    </citation>
    <scope>NUCLEOTIDE SEQUENCE</scope>
    <source>
        <strain evidence="21">Rat1</strain>
    </source>
</reference>
<evidence type="ECO:0000256" key="7">
    <source>
        <dbReference type="ARBA" id="ARBA00022475"/>
    </source>
</evidence>
<dbReference type="GO" id="GO:0051073">
    <property type="term" value="F:adenosylcobinamide-GDP ribazoletransferase activity"/>
    <property type="evidence" value="ECO:0007669"/>
    <property type="project" value="UniProtKB-UniRule"/>
</dbReference>
<keyword evidence="8 19" id="KW-0169">Cobalamin biosynthesis</keyword>
<evidence type="ECO:0000256" key="13">
    <source>
        <dbReference type="ARBA" id="ARBA00023136"/>
    </source>
</evidence>
<dbReference type="EMBL" id="CP159373">
    <property type="protein sequence ID" value="XCN75347.1"/>
    <property type="molecule type" value="Genomic_DNA"/>
</dbReference>
<accession>A0AAU8M223</accession>
<feature type="transmembrane region" description="Helical" evidence="19">
    <location>
        <begin position="82"/>
        <end position="102"/>
    </location>
</feature>
<comment type="pathway">
    <text evidence="3 19">Cofactor biosynthesis; adenosylcobalamin biosynthesis; adenosylcobalamin from cob(II)yrinate a,c-diamide: step 7/7.</text>
</comment>
<dbReference type="PANTHER" id="PTHR34148">
    <property type="entry name" value="ADENOSYLCOBINAMIDE-GDP RIBAZOLETRANSFERASE"/>
    <property type="match status" value="1"/>
</dbReference>
<sequence>MRLFTRRGSGNRRRKKTVRFQRKAPEQKRQVEPGTHQPHQPLNRAIITQIGSFVAALRFLSIIPFAGSFGTSEEELARSVSFFPLIGLLFSCIAVPLAWAMHLVLPPAVTAVLTVLLLLSFSGGLHLDGLADTADGFFSARPRERMLEIMRDSATGAMGVIALALLLSLKIACLASMKSQLLIAVFLMPLAGRMAILLLMAMLPYARPEGGLGSLFKGSFYSQQALIRAGAALLVLSGLSWAAAGTQGLLAVFAVLFMSACFAFLCRRKIGGVTGDTLGAACELAEAIVALVFTLNLGGLL</sequence>
<evidence type="ECO:0000313" key="21">
    <source>
        <dbReference type="EMBL" id="XCN75347.1"/>
    </source>
</evidence>
<keyword evidence="9 19" id="KW-0808">Transferase</keyword>
<name>A0AAU8M223_9BACT</name>
<evidence type="ECO:0000256" key="17">
    <source>
        <dbReference type="ARBA" id="ARBA00048623"/>
    </source>
</evidence>
<evidence type="ECO:0000256" key="15">
    <source>
        <dbReference type="ARBA" id="ARBA00032605"/>
    </source>
</evidence>
<dbReference type="GO" id="GO:0009236">
    <property type="term" value="P:cobalamin biosynthetic process"/>
    <property type="evidence" value="ECO:0007669"/>
    <property type="project" value="UniProtKB-UniRule"/>
</dbReference>
<evidence type="ECO:0000256" key="8">
    <source>
        <dbReference type="ARBA" id="ARBA00022573"/>
    </source>
</evidence>
<feature type="region of interest" description="Disordered" evidence="20">
    <location>
        <begin position="1"/>
        <end position="39"/>
    </location>
</feature>
<dbReference type="HAMAP" id="MF_00719">
    <property type="entry name" value="CobS"/>
    <property type="match status" value="1"/>
</dbReference>
<evidence type="ECO:0000256" key="19">
    <source>
        <dbReference type="HAMAP-Rule" id="MF_00719"/>
    </source>
</evidence>
<dbReference type="Pfam" id="PF02654">
    <property type="entry name" value="CobS"/>
    <property type="match status" value="1"/>
</dbReference>
<comment type="catalytic activity">
    <reaction evidence="17 19">
        <text>alpha-ribazole + adenosylcob(III)inamide-GDP = adenosylcob(III)alamin + GMP + H(+)</text>
        <dbReference type="Rhea" id="RHEA:16049"/>
        <dbReference type="ChEBI" id="CHEBI:10329"/>
        <dbReference type="ChEBI" id="CHEBI:15378"/>
        <dbReference type="ChEBI" id="CHEBI:18408"/>
        <dbReference type="ChEBI" id="CHEBI:58115"/>
        <dbReference type="ChEBI" id="CHEBI:60487"/>
        <dbReference type="EC" id="2.7.8.26"/>
    </reaction>
</comment>